<evidence type="ECO:0000313" key="3">
    <source>
        <dbReference type="Proteomes" id="UP000325313"/>
    </source>
</evidence>
<protein>
    <submittedName>
        <fullName evidence="2">Uncharacterized protein</fullName>
    </submittedName>
</protein>
<comment type="caution">
    <text evidence="2">The sequence shown here is derived from an EMBL/GenBank/DDBJ whole genome shotgun (WGS) entry which is preliminary data.</text>
</comment>
<dbReference type="Proteomes" id="UP000325313">
    <property type="component" value="Unassembled WGS sequence"/>
</dbReference>
<feature type="region of interest" description="Disordered" evidence="1">
    <location>
        <begin position="56"/>
        <end position="131"/>
    </location>
</feature>
<proteinExistence type="predicted"/>
<evidence type="ECO:0000313" key="2">
    <source>
        <dbReference type="EMBL" id="KAA1124697.1"/>
    </source>
</evidence>
<dbReference type="EMBL" id="VDEP01000203">
    <property type="protein sequence ID" value="KAA1124697.1"/>
    <property type="molecule type" value="Genomic_DNA"/>
</dbReference>
<gene>
    <name evidence="2" type="ORF">PGTUg99_030705</name>
</gene>
<accession>A0A5B0RG45</accession>
<evidence type="ECO:0000256" key="1">
    <source>
        <dbReference type="SAM" id="MobiDB-lite"/>
    </source>
</evidence>
<sequence length="131" mass="14091">MLAELIPGSFCKKGTQIQRAVGNPREPLDPQETPWSPFIVGSLGFTPDCCKRPLRPLPALGNRSLASERSPDPWLQLGTALRPSVDKLQPPRPSDLNGSSETVTDPWKPLASLGAVPRSSDPARNGPQTVC</sequence>
<dbReference type="AlphaFoldDB" id="A0A5B0RG45"/>
<name>A0A5B0RG45_PUCGR</name>
<reference evidence="2 3" key="1">
    <citation type="submission" date="2019-05" db="EMBL/GenBank/DDBJ databases">
        <title>Emergence of the Ug99 lineage of the wheat stem rust pathogen through somatic hybridization.</title>
        <authorList>
            <person name="Li F."/>
            <person name="Upadhyaya N.M."/>
            <person name="Sperschneider J."/>
            <person name="Matny O."/>
            <person name="Nguyen-Phuc H."/>
            <person name="Mago R."/>
            <person name="Raley C."/>
            <person name="Miller M.E."/>
            <person name="Silverstein K.A.T."/>
            <person name="Henningsen E."/>
            <person name="Hirsch C.D."/>
            <person name="Visser B."/>
            <person name="Pretorius Z.A."/>
            <person name="Steffenson B.J."/>
            <person name="Schwessinger B."/>
            <person name="Dodds P.N."/>
            <person name="Figueroa M."/>
        </authorList>
    </citation>
    <scope>NUCLEOTIDE SEQUENCE [LARGE SCALE GENOMIC DNA]</scope>
    <source>
        <strain evidence="2 3">Ug99</strain>
    </source>
</reference>
<organism evidence="2 3">
    <name type="scientific">Puccinia graminis f. sp. tritici</name>
    <dbReference type="NCBI Taxonomy" id="56615"/>
    <lineage>
        <taxon>Eukaryota</taxon>
        <taxon>Fungi</taxon>
        <taxon>Dikarya</taxon>
        <taxon>Basidiomycota</taxon>
        <taxon>Pucciniomycotina</taxon>
        <taxon>Pucciniomycetes</taxon>
        <taxon>Pucciniales</taxon>
        <taxon>Pucciniaceae</taxon>
        <taxon>Puccinia</taxon>
    </lineage>
</organism>